<dbReference type="EMBL" id="JBCLYO010000032">
    <property type="protein sequence ID" value="KAL0076329.1"/>
    <property type="molecule type" value="Genomic_DNA"/>
</dbReference>
<dbReference type="Proteomes" id="UP001448207">
    <property type="component" value="Unassembled WGS sequence"/>
</dbReference>
<evidence type="ECO:0000313" key="1">
    <source>
        <dbReference type="EMBL" id="KAL0076329.1"/>
    </source>
</evidence>
<proteinExistence type="predicted"/>
<keyword evidence="2" id="KW-1185">Reference proteome</keyword>
<protein>
    <submittedName>
        <fullName evidence="1">Uncharacterized protein</fullName>
    </submittedName>
</protein>
<gene>
    <name evidence="1" type="ORF">J3Q64DRAFT_1825782</name>
</gene>
<name>A0ABR3AKT7_PHYBL</name>
<reference evidence="1 2" key="1">
    <citation type="submission" date="2024-04" db="EMBL/GenBank/DDBJ databases">
        <title>Symmetric and asymmetric DNA N6-adenine methylation regulates different biological responses in Mucorales.</title>
        <authorList>
            <consortium name="Lawrence Berkeley National Laboratory"/>
            <person name="Lax C."/>
            <person name="Mondo S.J."/>
            <person name="Osorio-Concepcion M."/>
            <person name="Muszewska A."/>
            <person name="Corrochano-Luque M."/>
            <person name="Gutierrez G."/>
            <person name="Riley R."/>
            <person name="Lipzen A."/>
            <person name="Guo J."/>
            <person name="Hundley H."/>
            <person name="Amirebrahimi M."/>
            <person name="Ng V."/>
            <person name="Lorenzo-Gutierrez D."/>
            <person name="Binder U."/>
            <person name="Yang J."/>
            <person name="Song Y."/>
            <person name="Canovas D."/>
            <person name="Navarro E."/>
            <person name="Freitag M."/>
            <person name="Gabaldon T."/>
            <person name="Grigoriev I.V."/>
            <person name="Corrochano L.M."/>
            <person name="Nicolas F.E."/>
            <person name="Garre V."/>
        </authorList>
    </citation>
    <scope>NUCLEOTIDE SEQUENCE [LARGE SCALE GENOMIC DNA]</scope>
    <source>
        <strain evidence="1 2">L51</strain>
    </source>
</reference>
<accession>A0ABR3AKT7</accession>
<evidence type="ECO:0000313" key="2">
    <source>
        <dbReference type="Proteomes" id="UP001448207"/>
    </source>
</evidence>
<comment type="caution">
    <text evidence="1">The sequence shown here is derived from an EMBL/GenBank/DDBJ whole genome shotgun (WGS) entry which is preliminary data.</text>
</comment>
<organism evidence="1 2">
    <name type="scientific">Phycomyces blakesleeanus</name>
    <dbReference type="NCBI Taxonomy" id="4837"/>
    <lineage>
        <taxon>Eukaryota</taxon>
        <taxon>Fungi</taxon>
        <taxon>Fungi incertae sedis</taxon>
        <taxon>Mucoromycota</taxon>
        <taxon>Mucoromycotina</taxon>
        <taxon>Mucoromycetes</taxon>
        <taxon>Mucorales</taxon>
        <taxon>Phycomycetaceae</taxon>
        <taxon>Phycomyces</taxon>
    </lineage>
</organism>
<sequence>MRDESPVAYTRRLFAHFFNFKKFKINDIEAFINLPKEKGKIFLNSIYIDGYTCRVLFARRTATDPLNSVELTTNNFNTQEIAGNFRVCTVDPRRRDAFNSYHADDDIRRLTTKEYYNASDSVKRMRNEDARKVVQGIKEDETNIPSVKTAPGEQFLRHTQYIIANMPTLFNFYNFRSVDCIHLFIMTTVTSSINNKNQQFGYNAIIDDIQTSYKNAAVLSIDDFVQSEDIELPTTGHKQNLYNEFPKELLKLLPESMPVPQETHELYFSKKLWR</sequence>